<dbReference type="PaxDb" id="4081-Solyc08g041680.1.1"/>
<reference evidence="1" key="1">
    <citation type="journal article" date="2012" name="Nature">
        <title>The tomato genome sequence provides insights into fleshy fruit evolution.</title>
        <authorList>
            <consortium name="Tomato Genome Consortium"/>
        </authorList>
    </citation>
    <scope>NUCLEOTIDE SEQUENCE [LARGE SCALE GENOMIC DNA]</scope>
    <source>
        <strain evidence="1">cv. Heinz 1706</strain>
    </source>
</reference>
<keyword evidence="2" id="KW-1185">Reference proteome</keyword>
<dbReference type="Proteomes" id="UP000004994">
    <property type="component" value="Chromosome 8"/>
</dbReference>
<name>A0A3Q7IHH0_SOLLC</name>
<accession>A0A3Q7IHH0</accession>
<dbReference type="EnsemblPlants" id="Solyc08g041680.1.1">
    <property type="protein sequence ID" value="Solyc08g041680.1.1.1"/>
    <property type="gene ID" value="Solyc08g041680.1"/>
</dbReference>
<evidence type="ECO:0000313" key="1">
    <source>
        <dbReference type="EnsemblPlants" id="Solyc08g041680.1.1.1"/>
    </source>
</evidence>
<sequence>MSQTMQLLYHSRRVGYTLISTCLFHIIYLLIKGIMIISIHSQVISIVLHVVM</sequence>
<proteinExistence type="predicted"/>
<dbReference type="Gramene" id="Solyc08g041680.1.1">
    <property type="protein sequence ID" value="Solyc08g041680.1.1.1"/>
    <property type="gene ID" value="Solyc08g041680.1"/>
</dbReference>
<organism evidence="1">
    <name type="scientific">Solanum lycopersicum</name>
    <name type="common">Tomato</name>
    <name type="synonym">Lycopersicon esculentum</name>
    <dbReference type="NCBI Taxonomy" id="4081"/>
    <lineage>
        <taxon>Eukaryota</taxon>
        <taxon>Viridiplantae</taxon>
        <taxon>Streptophyta</taxon>
        <taxon>Embryophyta</taxon>
        <taxon>Tracheophyta</taxon>
        <taxon>Spermatophyta</taxon>
        <taxon>Magnoliopsida</taxon>
        <taxon>eudicotyledons</taxon>
        <taxon>Gunneridae</taxon>
        <taxon>Pentapetalae</taxon>
        <taxon>asterids</taxon>
        <taxon>lamiids</taxon>
        <taxon>Solanales</taxon>
        <taxon>Solanaceae</taxon>
        <taxon>Solanoideae</taxon>
        <taxon>Solaneae</taxon>
        <taxon>Solanum</taxon>
        <taxon>Solanum subgen. Lycopersicon</taxon>
    </lineage>
</organism>
<dbReference type="AlphaFoldDB" id="A0A3Q7IHH0"/>
<evidence type="ECO:0000313" key="2">
    <source>
        <dbReference type="Proteomes" id="UP000004994"/>
    </source>
</evidence>
<reference evidence="1" key="2">
    <citation type="submission" date="2019-01" db="UniProtKB">
        <authorList>
            <consortium name="EnsemblPlants"/>
        </authorList>
    </citation>
    <scope>IDENTIFICATION</scope>
    <source>
        <strain evidence="1">cv. Heinz 1706</strain>
    </source>
</reference>
<dbReference type="InParanoid" id="A0A3Q7IHH0"/>
<protein>
    <submittedName>
        <fullName evidence="1">Uncharacterized protein</fullName>
    </submittedName>
</protein>